<evidence type="ECO:0000256" key="6">
    <source>
        <dbReference type="PIRSR" id="PIRSR602324-1"/>
    </source>
</evidence>
<feature type="binding site" description="covalent" evidence="6">
    <location>
        <position position="132"/>
    </location>
    <ligand>
        <name>heme c</name>
        <dbReference type="ChEBI" id="CHEBI:61717"/>
    </ligand>
</feature>
<dbReference type="Gene3D" id="1.10.760.10">
    <property type="entry name" value="Cytochrome c-like domain"/>
    <property type="match status" value="1"/>
</dbReference>
<evidence type="ECO:0000259" key="9">
    <source>
        <dbReference type="PROSITE" id="PS51007"/>
    </source>
</evidence>
<accession>A0A1T5AC68</accession>
<dbReference type="InterPro" id="IPR002324">
    <property type="entry name" value="Cyt_c_ID"/>
</dbReference>
<feature type="binding site" description="covalent" evidence="6">
    <location>
        <position position="181"/>
    </location>
    <ligand>
        <name>heme c</name>
        <dbReference type="ChEBI" id="CHEBI:61717"/>
    </ligand>
</feature>
<dbReference type="EMBL" id="FUYR01000001">
    <property type="protein sequence ID" value="SKB32554.1"/>
    <property type="molecule type" value="Genomic_DNA"/>
</dbReference>
<evidence type="ECO:0000256" key="4">
    <source>
        <dbReference type="ARBA" id="ARBA00022982"/>
    </source>
</evidence>
<comment type="PTM">
    <text evidence="6">Binds 1 heme c group covalently per subunit.</text>
</comment>
<proteinExistence type="predicted"/>
<dbReference type="STRING" id="572036.SAMN05661099_0565"/>
<evidence type="ECO:0000313" key="10">
    <source>
        <dbReference type="EMBL" id="SKB32554.1"/>
    </source>
</evidence>
<feature type="region of interest" description="Disordered" evidence="7">
    <location>
        <begin position="95"/>
        <end position="119"/>
    </location>
</feature>
<dbReference type="GO" id="GO:0020037">
    <property type="term" value="F:heme binding"/>
    <property type="evidence" value="ECO:0007669"/>
    <property type="project" value="InterPro"/>
</dbReference>
<evidence type="ECO:0000256" key="2">
    <source>
        <dbReference type="ARBA" id="ARBA00022617"/>
    </source>
</evidence>
<reference evidence="11" key="1">
    <citation type="submission" date="2017-02" db="EMBL/GenBank/DDBJ databases">
        <authorList>
            <person name="Varghese N."/>
            <person name="Submissions S."/>
        </authorList>
    </citation>
    <scope>NUCLEOTIDE SEQUENCE [LARGE SCALE GENOMIC DNA]</scope>
    <source>
        <strain evidence="11">DSM 22385</strain>
    </source>
</reference>
<gene>
    <name evidence="10" type="ORF">SAMN05661099_0565</name>
</gene>
<feature type="chain" id="PRO_5013092168" evidence="8">
    <location>
        <begin position="20"/>
        <end position="203"/>
    </location>
</feature>
<dbReference type="GO" id="GO:0009055">
    <property type="term" value="F:electron transfer activity"/>
    <property type="evidence" value="ECO:0007669"/>
    <property type="project" value="InterPro"/>
</dbReference>
<dbReference type="OrthoDB" id="9814063at2"/>
<protein>
    <submittedName>
        <fullName evidence="10">Cytochrome c551/c552</fullName>
    </submittedName>
</protein>
<dbReference type="InterPro" id="IPR036909">
    <property type="entry name" value="Cyt_c-like_dom_sf"/>
</dbReference>
<dbReference type="PROSITE" id="PS51007">
    <property type="entry name" value="CYTC"/>
    <property type="match status" value="1"/>
</dbReference>
<name>A0A1T5AC68_9SPHI</name>
<keyword evidence="3 6" id="KW-0479">Metal-binding</keyword>
<keyword evidence="4" id="KW-0249">Electron transport</keyword>
<dbReference type="SUPFAM" id="SSF46626">
    <property type="entry name" value="Cytochrome c"/>
    <property type="match status" value="1"/>
</dbReference>
<evidence type="ECO:0000256" key="8">
    <source>
        <dbReference type="SAM" id="SignalP"/>
    </source>
</evidence>
<sequence>MPKKLSQILAITACTFIIACGTSTNERGIASTTTDPSAKGSAYRSYDGFAPATNNTPAAAAAPGATTTVPAADTVLSATPVTGTVPVAGTAAVTPATTSTTPAKPAATAKPAAADDGGDIKKGEALISKSDCVACHKVDVKVLGPAYKDVAAKYPNNAATVNQLVEKVKKGGSGVWGPVPMSPHPALSDDDAKAMVRYILSLK</sequence>
<keyword evidence="5 6" id="KW-0408">Iron</keyword>
<dbReference type="Proteomes" id="UP000189981">
    <property type="component" value="Unassembled WGS sequence"/>
</dbReference>
<dbReference type="GO" id="GO:0005506">
    <property type="term" value="F:iron ion binding"/>
    <property type="evidence" value="ECO:0007669"/>
    <property type="project" value="InterPro"/>
</dbReference>
<evidence type="ECO:0000313" key="11">
    <source>
        <dbReference type="Proteomes" id="UP000189981"/>
    </source>
</evidence>
<dbReference type="AlphaFoldDB" id="A0A1T5AC68"/>
<dbReference type="Pfam" id="PF00034">
    <property type="entry name" value="Cytochrom_C"/>
    <property type="match status" value="1"/>
</dbReference>
<keyword evidence="8" id="KW-0732">Signal</keyword>
<feature type="signal peptide" evidence="8">
    <location>
        <begin position="1"/>
        <end position="19"/>
    </location>
</feature>
<dbReference type="InterPro" id="IPR009056">
    <property type="entry name" value="Cyt_c-like_dom"/>
</dbReference>
<evidence type="ECO:0000256" key="3">
    <source>
        <dbReference type="ARBA" id="ARBA00022723"/>
    </source>
</evidence>
<organism evidence="10 11">
    <name type="scientific">Daejeonella lutea</name>
    <dbReference type="NCBI Taxonomy" id="572036"/>
    <lineage>
        <taxon>Bacteria</taxon>
        <taxon>Pseudomonadati</taxon>
        <taxon>Bacteroidota</taxon>
        <taxon>Sphingobacteriia</taxon>
        <taxon>Sphingobacteriales</taxon>
        <taxon>Sphingobacteriaceae</taxon>
        <taxon>Daejeonella</taxon>
    </lineage>
</organism>
<feature type="compositionally biased region" description="Low complexity" evidence="7">
    <location>
        <begin position="95"/>
        <end position="114"/>
    </location>
</feature>
<evidence type="ECO:0000256" key="7">
    <source>
        <dbReference type="SAM" id="MobiDB-lite"/>
    </source>
</evidence>
<feature type="domain" description="Cytochrome c" evidence="9">
    <location>
        <begin position="118"/>
        <end position="203"/>
    </location>
</feature>
<evidence type="ECO:0000256" key="5">
    <source>
        <dbReference type="ARBA" id="ARBA00023004"/>
    </source>
</evidence>
<dbReference type="PROSITE" id="PS51257">
    <property type="entry name" value="PROKAR_LIPOPROTEIN"/>
    <property type="match status" value="1"/>
</dbReference>
<keyword evidence="1" id="KW-0813">Transport</keyword>
<feature type="binding site" description="covalent" evidence="6">
    <location>
        <position position="136"/>
    </location>
    <ligand>
        <name>heme c</name>
        <dbReference type="ChEBI" id="CHEBI:61717"/>
    </ligand>
</feature>
<evidence type="ECO:0000256" key="1">
    <source>
        <dbReference type="ARBA" id="ARBA00022448"/>
    </source>
</evidence>
<keyword evidence="2 6" id="KW-0349">Heme</keyword>
<keyword evidence="11" id="KW-1185">Reference proteome</keyword>
<dbReference type="PRINTS" id="PR00606">
    <property type="entry name" value="CYTCHROMECID"/>
</dbReference>
<dbReference type="RefSeq" id="WP_079701132.1">
    <property type="nucleotide sequence ID" value="NZ_FUYR01000001.1"/>
</dbReference>